<name>A0ABR2P958_9ROSI</name>
<gene>
    <name evidence="1" type="ORF">V6N11_073130</name>
</gene>
<sequence length="217" mass="23249">MAGALAPLFAPARNALDAALALSRLGLPRCFHWLFHSLGKPLVAPSEVALPRFSSMPGLLLRCRCIVCRPLWHWASVILGGYPPRYASPDLVWRPIHGTCSLLLLPCTTGALAPLFAPARNALDAALDLSRLGLPRCFHWLFHSLSKPLVAPSWLHLCAAAKVPVSSAGRSPRLGPSVACSSLGGLACKSPLGRPLWAVVLCRKPLPFGLFPHRGNV</sequence>
<organism evidence="1 2">
    <name type="scientific">Hibiscus sabdariffa</name>
    <name type="common">roselle</name>
    <dbReference type="NCBI Taxonomy" id="183260"/>
    <lineage>
        <taxon>Eukaryota</taxon>
        <taxon>Viridiplantae</taxon>
        <taxon>Streptophyta</taxon>
        <taxon>Embryophyta</taxon>
        <taxon>Tracheophyta</taxon>
        <taxon>Spermatophyta</taxon>
        <taxon>Magnoliopsida</taxon>
        <taxon>eudicotyledons</taxon>
        <taxon>Gunneridae</taxon>
        <taxon>Pentapetalae</taxon>
        <taxon>rosids</taxon>
        <taxon>malvids</taxon>
        <taxon>Malvales</taxon>
        <taxon>Malvaceae</taxon>
        <taxon>Malvoideae</taxon>
        <taxon>Hibiscus</taxon>
    </lineage>
</organism>
<evidence type="ECO:0000313" key="1">
    <source>
        <dbReference type="EMBL" id="KAK8984980.1"/>
    </source>
</evidence>
<proteinExistence type="predicted"/>
<comment type="caution">
    <text evidence="1">The sequence shown here is derived from an EMBL/GenBank/DDBJ whole genome shotgun (WGS) entry which is preliminary data.</text>
</comment>
<evidence type="ECO:0000313" key="2">
    <source>
        <dbReference type="Proteomes" id="UP001396334"/>
    </source>
</evidence>
<reference evidence="1 2" key="1">
    <citation type="journal article" date="2024" name="G3 (Bethesda)">
        <title>Genome assembly of Hibiscus sabdariffa L. provides insights into metabolisms of medicinal natural products.</title>
        <authorList>
            <person name="Kim T."/>
        </authorList>
    </citation>
    <scope>NUCLEOTIDE SEQUENCE [LARGE SCALE GENOMIC DNA]</scope>
    <source>
        <strain evidence="1">TK-2024</strain>
        <tissue evidence="1">Old leaves</tissue>
    </source>
</reference>
<protein>
    <submittedName>
        <fullName evidence="1">Uncharacterized protein</fullName>
    </submittedName>
</protein>
<accession>A0ABR2P958</accession>
<keyword evidence="2" id="KW-1185">Reference proteome</keyword>
<dbReference type="EMBL" id="JBBPBN010000073">
    <property type="protein sequence ID" value="KAK8984980.1"/>
    <property type="molecule type" value="Genomic_DNA"/>
</dbReference>
<dbReference type="Proteomes" id="UP001396334">
    <property type="component" value="Unassembled WGS sequence"/>
</dbReference>